<keyword evidence="1" id="KW-1133">Transmembrane helix</keyword>
<dbReference type="GeneID" id="64857748"/>
<dbReference type="EMBL" id="CAEFZW010000004">
    <property type="protein sequence ID" value="CAB4254740.1"/>
    <property type="molecule type" value="Genomic_DNA"/>
</dbReference>
<reference evidence="2 3" key="1">
    <citation type="submission" date="2020-05" db="EMBL/GenBank/DDBJ databases">
        <authorList>
            <person name="Casaregola S."/>
            <person name="Devillers H."/>
            <person name="Grondin C."/>
        </authorList>
    </citation>
    <scope>NUCLEOTIDE SEQUENCE [LARGE SCALE GENOMIC DNA]</scope>
    <source>
        <strain evidence="2 3">CLIB 1767</strain>
    </source>
</reference>
<feature type="transmembrane region" description="Helical" evidence="1">
    <location>
        <begin position="71"/>
        <end position="96"/>
    </location>
</feature>
<accession>A0A8H2VFY2</accession>
<keyword evidence="1" id="KW-0812">Transmembrane</keyword>
<sequence>MKDNTSQTTKLLNNNEAEEHVALPCDRYSSRLTFYLSLTENYLMTVIFIIVTPIMSYVPLLLGLIGIPVVYLIASFLIELLLITTIPFTFSYEFIIKKMELAGQMKFYSEIVQHKPCSDPATWNTVGCHMKLYFQEHGYNMPLYDGSDYYMLFTKMASPLTFNTEPNPASNLSQNTVGNIEQSNNDQFDGGATINDKPQKERQLVYLETAKEKAIQTFRETEDRHWVSLYPELAF</sequence>
<evidence type="ECO:0000256" key="1">
    <source>
        <dbReference type="SAM" id="Phobius"/>
    </source>
</evidence>
<protein>
    <submittedName>
        <fullName evidence="2">Similar to Saccharomyces cerevisiae YHL044W Putative integral membrane protein, member of DUP240 gene family</fullName>
    </submittedName>
</protein>
<dbReference type="Proteomes" id="UP000644660">
    <property type="component" value="Unassembled WGS sequence"/>
</dbReference>
<feature type="transmembrane region" description="Helical" evidence="1">
    <location>
        <begin position="41"/>
        <end position="65"/>
    </location>
</feature>
<dbReference type="AlphaFoldDB" id="A0A8H2VFY2"/>
<dbReference type="InterPro" id="IPR001142">
    <property type="entry name" value="DUP/COS"/>
</dbReference>
<dbReference type="Pfam" id="PF00674">
    <property type="entry name" value="DUP"/>
    <property type="match status" value="1"/>
</dbReference>
<name>A0A8H2VFY2_9SACH</name>
<comment type="caution">
    <text evidence="2">The sequence shown here is derived from an EMBL/GenBank/DDBJ whole genome shotgun (WGS) entry which is preliminary data.</text>
</comment>
<gene>
    <name evidence="2" type="ORF">KABA2_04S13266</name>
</gene>
<keyword evidence="3" id="KW-1185">Reference proteome</keyword>
<evidence type="ECO:0000313" key="2">
    <source>
        <dbReference type="EMBL" id="CAB4254740.1"/>
    </source>
</evidence>
<proteinExistence type="predicted"/>
<dbReference type="OrthoDB" id="4054881at2759"/>
<evidence type="ECO:0000313" key="3">
    <source>
        <dbReference type="Proteomes" id="UP000644660"/>
    </source>
</evidence>
<dbReference type="RefSeq" id="XP_041406584.1">
    <property type="nucleotide sequence ID" value="XM_041550650.1"/>
</dbReference>
<organism evidence="2 3">
    <name type="scientific">Maudiozyma barnettii</name>
    <dbReference type="NCBI Taxonomy" id="61262"/>
    <lineage>
        <taxon>Eukaryota</taxon>
        <taxon>Fungi</taxon>
        <taxon>Dikarya</taxon>
        <taxon>Ascomycota</taxon>
        <taxon>Saccharomycotina</taxon>
        <taxon>Saccharomycetes</taxon>
        <taxon>Saccharomycetales</taxon>
        <taxon>Saccharomycetaceae</taxon>
        <taxon>Maudiozyma</taxon>
    </lineage>
</organism>
<keyword evidence="1" id="KW-0472">Membrane</keyword>